<reference evidence="2 3" key="1">
    <citation type="submission" date="2016-10" db="EMBL/GenBank/DDBJ databases">
        <authorList>
            <person name="de Groot N.N."/>
        </authorList>
    </citation>
    <scope>NUCLEOTIDE SEQUENCE [LARGE SCALE GENOMIC DNA]</scope>
    <source>
        <strain evidence="2 3">CGMCC 1.12097</strain>
    </source>
</reference>
<evidence type="ECO:0000313" key="3">
    <source>
        <dbReference type="Proteomes" id="UP000198588"/>
    </source>
</evidence>
<dbReference type="AlphaFoldDB" id="A0A1G5WIN5"/>
<feature type="transmembrane region" description="Helical" evidence="1">
    <location>
        <begin position="70"/>
        <end position="91"/>
    </location>
</feature>
<dbReference type="RefSeq" id="WP_091576279.1">
    <property type="nucleotide sequence ID" value="NZ_FMXM01000004.1"/>
</dbReference>
<dbReference type="OrthoDB" id="8481405at2"/>
<keyword evidence="1" id="KW-0812">Transmembrane</keyword>
<accession>A0A1G5WIN5</accession>
<keyword evidence="1" id="KW-0472">Membrane</keyword>
<dbReference type="STRING" id="1165689.SAMN02927914_01364"/>
<gene>
    <name evidence="2" type="ORF">SAMN02927914_01364</name>
</gene>
<evidence type="ECO:0000256" key="1">
    <source>
        <dbReference type="SAM" id="Phobius"/>
    </source>
</evidence>
<feature type="transmembrane region" description="Helical" evidence="1">
    <location>
        <begin position="39"/>
        <end position="58"/>
    </location>
</feature>
<evidence type="ECO:0000313" key="2">
    <source>
        <dbReference type="EMBL" id="SDA57923.1"/>
    </source>
</evidence>
<feature type="transmembrane region" description="Helical" evidence="1">
    <location>
        <begin position="135"/>
        <end position="158"/>
    </location>
</feature>
<dbReference type="EMBL" id="FMXM01000004">
    <property type="protein sequence ID" value="SDA57923.1"/>
    <property type="molecule type" value="Genomic_DNA"/>
</dbReference>
<feature type="transmembrane region" description="Helical" evidence="1">
    <location>
        <begin position="6"/>
        <end position="27"/>
    </location>
</feature>
<dbReference type="Proteomes" id="UP000198588">
    <property type="component" value="Unassembled WGS sequence"/>
</dbReference>
<organism evidence="2 3">
    <name type="scientific">Mesorhizobium qingshengii</name>
    <dbReference type="NCBI Taxonomy" id="1165689"/>
    <lineage>
        <taxon>Bacteria</taxon>
        <taxon>Pseudomonadati</taxon>
        <taxon>Pseudomonadota</taxon>
        <taxon>Alphaproteobacteria</taxon>
        <taxon>Hyphomicrobiales</taxon>
        <taxon>Phyllobacteriaceae</taxon>
        <taxon>Mesorhizobium</taxon>
    </lineage>
</organism>
<proteinExistence type="predicted"/>
<feature type="transmembrane region" description="Helical" evidence="1">
    <location>
        <begin position="98"/>
        <end position="115"/>
    </location>
</feature>
<name>A0A1G5WIN5_9HYPH</name>
<keyword evidence="1" id="KW-1133">Transmembrane helix</keyword>
<sequence>MTYMMPAQAGAQLLSLIVFAAAARWYVVPWLKSRSRADALGALLWVHVFRYVALQVFSAQHDGFPISDSGALEIVIGDVAGAVIAFAAIALLRYRARFAIPLAWLLALETVYDTITNIQGGLREHLMGAASGVTWLVLVYFVPMVVVSCVLFVWQLYARRGEALDSMRDCDFRSQASLALKAS</sequence>
<protein>
    <submittedName>
        <fullName evidence="2">Uncharacterized protein</fullName>
    </submittedName>
</protein>